<dbReference type="PANTHER" id="PTHR23113">
    <property type="entry name" value="GUANINE NUCLEOTIDE EXCHANGE FACTOR"/>
    <property type="match status" value="1"/>
</dbReference>
<dbReference type="Proteomes" id="UP000479000">
    <property type="component" value="Unassembled WGS sequence"/>
</dbReference>
<dbReference type="Pfam" id="PF00617">
    <property type="entry name" value="RasGEF"/>
    <property type="match status" value="2"/>
</dbReference>
<dbReference type="GO" id="GO:0007265">
    <property type="term" value="P:Ras protein signal transduction"/>
    <property type="evidence" value="ECO:0007669"/>
    <property type="project" value="TreeGrafter"/>
</dbReference>
<feature type="region of interest" description="Disordered" evidence="3">
    <location>
        <begin position="15"/>
        <end position="135"/>
    </location>
</feature>
<accession>A0A6H5H6C8</accession>
<feature type="compositionally biased region" description="Basic and acidic residues" evidence="3">
    <location>
        <begin position="71"/>
        <end position="97"/>
    </location>
</feature>
<dbReference type="SUPFAM" id="SSF48366">
    <property type="entry name" value="Ras GEF"/>
    <property type="match status" value="1"/>
</dbReference>
<dbReference type="Gene3D" id="1.10.840.10">
    <property type="entry name" value="Ras guanine-nucleotide exchange factors catalytic domain"/>
    <property type="match status" value="2"/>
</dbReference>
<feature type="compositionally biased region" description="Polar residues" evidence="3">
    <location>
        <begin position="107"/>
        <end position="135"/>
    </location>
</feature>
<feature type="compositionally biased region" description="Low complexity" evidence="3">
    <location>
        <begin position="663"/>
        <end position="673"/>
    </location>
</feature>
<dbReference type="InterPro" id="IPR023578">
    <property type="entry name" value="Ras_GEF_dom_sf"/>
</dbReference>
<evidence type="ECO:0000256" key="1">
    <source>
        <dbReference type="ARBA" id="ARBA00022658"/>
    </source>
</evidence>
<dbReference type="InterPro" id="IPR008937">
    <property type="entry name" value="Ras-like_GEF"/>
</dbReference>
<evidence type="ECO:0000256" key="3">
    <source>
        <dbReference type="SAM" id="MobiDB-lite"/>
    </source>
</evidence>
<dbReference type="InterPro" id="IPR001895">
    <property type="entry name" value="RASGEF_cat_dom"/>
</dbReference>
<gene>
    <name evidence="5" type="ORF">NTEN_LOCUS17594</name>
</gene>
<reference evidence="5 6" key="1">
    <citation type="submission" date="2020-02" db="EMBL/GenBank/DDBJ databases">
        <authorList>
            <person name="Ferguson B K."/>
        </authorList>
    </citation>
    <scope>NUCLEOTIDE SEQUENCE [LARGE SCALE GENOMIC DNA]</scope>
</reference>
<protein>
    <recommendedName>
        <fullName evidence="4">Ras-GEF domain-containing protein</fullName>
    </recommendedName>
</protein>
<evidence type="ECO:0000313" key="6">
    <source>
        <dbReference type="Proteomes" id="UP000479000"/>
    </source>
</evidence>
<feature type="compositionally biased region" description="Basic residues" evidence="3">
    <location>
        <begin position="805"/>
        <end position="814"/>
    </location>
</feature>
<feature type="region of interest" description="Disordered" evidence="3">
    <location>
        <begin position="649"/>
        <end position="673"/>
    </location>
</feature>
<proteinExistence type="predicted"/>
<evidence type="ECO:0000313" key="5">
    <source>
        <dbReference type="EMBL" id="CAB0012904.1"/>
    </source>
</evidence>
<dbReference type="PANTHER" id="PTHR23113:SF312">
    <property type="entry name" value="RAL GUANINE NUCLEOTIDE DISSOCIATION STIMULATOR-LIKE, ISOFORM E"/>
    <property type="match status" value="1"/>
</dbReference>
<dbReference type="SMART" id="SM00147">
    <property type="entry name" value="RasGEF"/>
    <property type="match status" value="1"/>
</dbReference>
<feature type="compositionally biased region" description="Basic residues" evidence="3">
    <location>
        <begin position="61"/>
        <end position="70"/>
    </location>
</feature>
<dbReference type="AlphaFoldDB" id="A0A6H5H6C8"/>
<dbReference type="PROSITE" id="PS50009">
    <property type="entry name" value="RASGEF_CAT"/>
    <property type="match status" value="1"/>
</dbReference>
<organism evidence="5 6">
    <name type="scientific">Nesidiocoris tenuis</name>
    <dbReference type="NCBI Taxonomy" id="355587"/>
    <lineage>
        <taxon>Eukaryota</taxon>
        <taxon>Metazoa</taxon>
        <taxon>Ecdysozoa</taxon>
        <taxon>Arthropoda</taxon>
        <taxon>Hexapoda</taxon>
        <taxon>Insecta</taxon>
        <taxon>Pterygota</taxon>
        <taxon>Neoptera</taxon>
        <taxon>Paraneoptera</taxon>
        <taxon>Hemiptera</taxon>
        <taxon>Heteroptera</taxon>
        <taxon>Panheteroptera</taxon>
        <taxon>Cimicomorpha</taxon>
        <taxon>Miridae</taxon>
        <taxon>Dicyphina</taxon>
        <taxon>Nesidiocoris</taxon>
    </lineage>
</organism>
<dbReference type="GO" id="GO:0005085">
    <property type="term" value="F:guanyl-nucleotide exchange factor activity"/>
    <property type="evidence" value="ECO:0007669"/>
    <property type="project" value="UniProtKB-KW"/>
</dbReference>
<dbReference type="EMBL" id="CADCXU010025660">
    <property type="protein sequence ID" value="CAB0012904.1"/>
    <property type="molecule type" value="Genomic_DNA"/>
</dbReference>
<dbReference type="GO" id="GO:0005886">
    <property type="term" value="C:plasma membrane"/>
    <property type="evidence" value="ECO:0007669"/>
    <property type="project" value="TreeGrafter"/>
</dbReference>
<feature type="compositionally biased region" description="Basic and acidic residues" evidence="3">
    <location>
        <begin position="794"/>
        <end position="804"/>
    </location>
</feature>
<keyword evidence="6" id="KW-1185">Reference proteome</keyword>
<feature type="region of interest" description="Disordered" evidence="3">
    <location>
        <begin position="793"/>
        <end position="825"/>
    </location>
</feature>
<dbReference type="SUPFAM" id="SSF54236">
    <property type="entry name" value="Ubiquitin-like"/>
    <property type="match status" value="1"/>
</dbReference>
<dbReference type="InterPro" id="IPR019804">
    <property type="entry name" value="Ras_G-nucl-exch_fac_CS"/>
</dbReference>
<feature type="domain" description="Ras-GEF" evidence="4">
    <location>
        <begin position="438"/>
        <end position="645"/>
    </location>
</feature>
<dbReference type="InterPro" id="IPR029071">
    <property type="entry name" value="Ubiquitin-like_domsf"/>
</dbReference>
<dbReference type="Gene3D" id="3.10.20.90">
    <property type="entry name" value="Phosphatidylinositol 3-kinase Catalytic Subunit, Chain A, domain 1"/>
    <property type="match status" value="1"/>
</dbReference>
<keyword evidence="1 2" id="KW-0344">Guanine-nucleotide releasing factor</keyword>
<dbReference type="InterPro" id="IPR036964">
    <property type="entry name" value="RASGEF_cat_dom_sf"/>
</dbReference>
<evidence type="ECO:0000256" key="2">
    <source>
        <dbReference type="PROSITE-ProRule" id="PRU00168"/>
    </source>
</evidence>
<dbReference type="PROSITE" id="PS00720">
    <property type="entry name" value="RASGEF"/>
    <property type="match status" value="1"/>
</dbReference>
<sequence length="825" mass="94134">MGTLFAWVSHKLSSNKLSSNWSRRPHGLVDRRTAGQSDTRTEEQSERRPKGQSERRPHGQTNRRTRGQKNSRKEGRRDTRTDEQTDRRAVGRADRRTVGKKAKRTRGQMNRRTGAQSDTRTGGSTDTCSSFEQPSNTEISAKTHVFPHSNLNFSVNTQGKCKNDYTVGTYECTINSDAFSCNGTWDNELKDQCDLLHPFLNGRLNHRGRDLHERRRIFRGNIRRDFDFEFRYLFDSLFQCEFDSEFDNELCRYIKSLTTATSGLRNLKRDSHGGYRFATFLLFTVFIDGIERNLHYLALGSVTRRRSGWDDSGESISHLEWETVKVRLLKAGTLQRLVEALATDEGELESTTLVGALHVWLESYPEDWCQPPLHPMLRQVLLFTQHHLPNSELHIKLKHRLQSLQSHTKPKDAYSLYNGSLCLHTTSTQPPYHFPDIPHLHFAEQLTRIDMELFKKVIVHQCLGGVWSRREKRRAEEAPTVLATVTQFNAVSLRVISTILLHAPSPKASVIAGWIDIAQAKCIRDTWDSVSTGNQRSWSTRDSSVLLVAILTNITISYGTIPYLGTFLTDLTMIDAAIPDTLPDGLINFDKRRKEFEVLAQIKLLQGAANAYTIQEDPSFERWFDSVLVLDDKEAYQLSCQIEQPPLNTPLNSRIKGHRKNDSVASTSSSSSSQFYCDIDHASTSVDTKVSVALCTTSTHHNLFEMVMPQNANVYYAVNTEYNLNFILRPKNQPSPVGFKKPSKPFCTTDGRSGGFWDGRNGRRPVARRLPAAISSRVGGRCGCSMRHRRFRDVRRGRPVDARARQHRRRRRRLPMPPSKVTCPE</sequence>
<feature type="compositionally biased region" description="Basic and acidic residues" evidence="3">
    <location>
        <begin position="27"/>
        <end position="57"/>
    </location>
</feature>
<dbReference type="OrthoDB" id="26687at2759"/>
<name>A0A6H5H6C8_9HEMI</name>
<evidence type="ECO:0000259" key="4">
    <source>
        <dbReference type="PROSITE" id="PS50009"/>
    </source>
</evidence>